<dbReference type="CDD" id="cd01300">
    <property type="entry name" value="YtcJ_like"/>
    <property type="match status" value="1"/>
</dbReference>
<dbReference type="PANTHER" id="PTHR22642">
    <property type="entry name" value="IMIDAZOLONEPROPIONASE"/>
    <property type="match status" value="1"/>
</dbReference>
<protein>
    <submittedName>
        <fullName evidence="2">Exoenzymes regulatory protein AepA in lipid-linked oligosaccharide synthesis cluster</fullName>
    </submittedName>
</protein>
<organism evidence="2 3">
    <name type="scientific">Candidatus Saccharicenans subterraneus</name>
    <dbReference type="NCBI Taxonomy" id="2508984"/>
    <lineage>
        <taxon>Bacteria</taxon>
        <taxon>Candidatus Aminicenantota</taxon>
        <taxon>Candidatus Aminicenantia</taxon>
        <taxon>Candidatus Aminicenantales</taxon>
        <taxon>Candidatus Saccharicenantaceae</taxon>
        <taxon>Candidatus Saccharicenans</taxon>
    </lineage>
</organism>
<evidence type="ECO:0000259" key="1">
    <source>
        <dbReference type="Pfam" id="PF07969"/>
    </source>
</evidence>
<dbReference type="Gene3D" id="3.10.310.70">
    <property type="match status" value="1"/>
</dbReference>
<proteinExistence type="predicted"/>
<dbReference type="SUPFAM" id="SSF51556">
    <property type="entry name" value="Metallo-dependent hydrolases"/>
    <property type="match status" value="1"/>
</dbReference>
<feature type="domain" description="Amidohydrolase 3" evidence="1">
    <location>
        <begin position="51"/>
        <end position="534"/>
    </location>
</feature>
<dbReference type="GO" id="GO:0016810">
    <property type="term" value="F:hydrolase activity, acting on carbon-nitrogen (but not peptide) bonds"/>
    <property type="evidence" value="ECO:0007669"/>
    <property type="project" value="InterPro"/>
</dbReference>
<dbReference type="InterPro" id="IPR033932">
    <property type="entry name" value="YtcJ-like"/>
</dbReference>
<dbReference type="InterPro" id="IPR011059">
    <property type="entry name" value="Metal-dep_hydrolase_composite"/>
</dbReference>
<accession>A0A3E2BIU7</accession>
<gene>
    <name evidence="2" type="ORF">OP8BY_0136</name>
</gene>
<evidence type="ECO:0000313" key="2">
    <source>
        <dbReference type="EMBL" id="RFT14651.1"/>
    </source>
</evidence>
<dbReference type="EMBL" id="QUAH01000025">
    <property type="protein sequence ID" value="RFT14651.1"/>
    <property type="molecule type" value="Genomic_DNA"/>
</dbReference>
<dbReference type="SUPFAM" id="SSF51338">
    <property type="entry name" value="Composite domain of metallo-dependent hydrolases"/>
    <property type="match status" value="1"/>
</dbReference>
<reference evidence="2 3" key="1">
    <citation type="submission" date="2018-08" db="EMBL/GenBank/DDBJ databases">
        <title>Genome analysis of the thermophilic bacterium of the candidate phylum Aminicenantes from deep subsurface aquifer revealed its physiology and ecological role.</title>
        <authorList>
            <person name="Kadnikov V.V."/>
            <person name="Mardanov A.V."/>
            <person name="Beletsky A.V."/>
            <person name="Karnachuk O.V."/>
            <person name="Ravin N.V."/>
        </authorList>
    </citation>
    <scope>NUCLEOTIDE SEQUENCE [LARGE SCALE GENOMIC DNA]</scope>
    <source>
        <strain evidence="2">BY38</strain>
    </source>
</reference>
<dbReference type="Gene3D" id="2.30.40.10">
    <property type="entry name" value="Urease, subunit C, domain 1"/>
    <property type="match status" value="1"/>
</dbReference>
<dbReference type="Gene3D" id="3.20.20.140">
    <property type="entry name" value="Metal-dependent hydrolases"/>
    <property type="match status" value="1"/>
</dbReference>
<evidence type="ECO:0000313" key="3">
    <source>
        <dbReference type="Proteomes" id="UP000257323"/>
    </source>
</evidence>
<dbReference type="AlphaFoldDB" id="A0A3E2BIU7"/>
<dbReference type="PANTHER" id="PTHR22642:SF2">
    <property type="entry name" value="PROTEIN LONG AFTER FAR-RED 3"/>
    <property type="match status" value="1"/>
</dbReference>
<dbReference type="InterPro" id="IPR032466">
    <property type="entry name" value="Metal_Hydrolase"/>
</dbReference>
<name>A0A3E2BIU7_9BACT</name>
<sequence>MADLVFINGKIWTVNQNQPWAEALAIENGQIISVGRTKEIKTFIGPDTRRVDLHGALVLPGFIDSHTHFMKGGNSLTSIQLRDVTSKGDFIKRFENKIRELEPGEWILEGNWDHEQFSPPELPRKEWIDAITPDNPVCVTRYDLHMALVNSLALKMAGITKHTQSPEGGEILKDPQTGEPTGILRDSAISLVMGMMPEPSLKTRMRAVSAALQHAREMGVTSVNDMNDASNFASSFEVYQELNRRGELTVRIYFYLPIDKINLMKEFRFKTPVGDEFLTIGGLKGFVDGGVGASTAYFFEPYSDNPSSVGLLATQMFPEGIMNQRLKEADASNIQVSIHAIGDRANAIVLDIFSEINELNGPRDRRWRIEHAQHLRPSDIMRFSELGVIASVQPYHAVDDGRWLEKRIGTERCATAYAFKSLLDSGAILAFGSDWPVAPLSPIIGIQAAVTRQTIDGKNPDGWYPEQKISLAEAIKAYTLNAAYAQFADHIKGSLEPGKLADLIVLDKNLFEIPPDKIQETKVIMTVLGGRIIYDVSGL</sequence>
<comment type="caution">
    <text evidence="2">The sequence shown here is derived from an EMBL/GenBank/DDBJ whole genome shotgun (WGS) entry which is preliminary data.</text>
</comment>
<dbReference type="Pfam" id="PF07969">
    <property type="entry name" value="Amidohydro_3"/>
    <property type="match status" value="1"/>
</dbReference>
<dbReference type="Proteomes" id="UP000257323">
    <property type="component" value="Unassembled WGS sequence"/>
</dbReference>
<dbReference type="InterPro" id="IPR013108">
    <property type="entry name" value="Amidohydro_3"/>
</dbReference>